<dbReference type="EMBL" id="FMAR01000005">
    <property type="protein sequence ID" value="SCC24854.1"/>
    <property type="molecule type" value="Genomic_DNA"/>
</dbReference>
<gene>
    <name evidence="10" type="ORF">GA0116948_1055</name>
</gene>
<evidence type="ECO:0000313" key="10">
    <source>
        <dbReference type="EMBL" id="SCC24854.1"/>
    </source>
</evidence>
<dbReference type="Gene3D" id="2.60.40.1180">
    <property type="entry name" value="Golgi alpha-mannosidase II"/>
    <property type="match status" value="1"/>
</dbReference>
<dbReference type="AlphaFoldDB" id="A0A1C4D088"/>
<dbReference type="PANTHER" id="PTHR43053:SF3">
    <property type="entry name" value="ALPHA-GALACTOSIDASE C-RELATED"/>
    <property type="match status" value="1"/>
</dbReference>
<dbReference type="Pfam" id="PF16874">
    <property type="entry name" value="Glyco_hydro_36C"/>
    <property type="match status" value="1"/>
</dbReference>
<dbReference type="OrthoDB" id="9758822at2"/>
<accession>A0A1C4D088</accession>
<feature type="binding site" evidence="7">
    <location>
        <position position="517"/>
    </location>
    <ligand>
        <name>substrate</name>
    </ligand>
</feature>
<evidence type="ECO:0000256" key="6">
    <source>
        <dbReference type="PIRSR" id="PIRSR005536-1"/>
    </source>
</evidence>
<reference evidence="10 11" key="1">
    <citation type="submission" date="2016-08" db="EMBL/GenBank/DDBJ databases">
        <authorList>
            <person name="Seilhamer J.J."/>
        </authorList>
    </citation>
    <scope>NUCLEOTIDE SEQUENCE [LARGE SCALE GENOMIC DNA]</scope>
    <source>
        <strain evidence="10 11">A37T2</strain>
    </source>
</reference>
<dbReference type="GO" id="GO:0004557">
    <property type="term" value="F:alpha-galactosidase activity"/>
    <property type="evidence" value="ECO:0007669"/>
    <property type="project" value="UniProtKB-UniRule"/>
</dbReference>
<dbReference type="Gene3D" id="2.70.98.60">
    <property type="entry name" value="alpha-galactosidase from lactobacil brevis"/>
    <property type="match status" value="1"/>
</dbReference>
<proteinExistence type="inferred from homology"/>
<feature type="active site" description="Proton donor" evidence="6">
    <location>
        <position position="539"/>
    </location>
</feature>
<dbReference type="SUPFAM" id="SSF51445">
    <property type="entry name" value="(Trans)glycosidases"/>
    <property type="match status" value="1"/>
</dbReference>
<organism evidence="10 11">
    <name type="scientific">Chitinophaga costaii</name>
    <dbReference type="NCBI Taxonomy" id="1335309"/>
    <lineage>
        <taxon>Bacteria</taxon>
        <taxon>Pseudomonadati</taxon>
        <taxon>Bacteroidota</taxon>
        <taxon>Chitinophagia</taxon>
        <taxon>Chitinophagales</taxon>
        <taxon>Chitinophagaceae</taxon>
        <taxon>Chitinophaga</taxon>
    </lineage>
</organism>
<evidence type="ECO:0000256" key="5">
    <source>
        <dbReference type="PIRNR" id="PIRNR005536"/>
    </source>
</evidence>
<evidence type="ECO:0000313" key="11">
    <source>
        <dbReference type="Proteomes" id="UP000242818"/>
    </source>
</evidence>
<dbReference type="PANTHER" id="PTHR43053">
    <property type="entry name" value="GLYCOSIDASE FAMILY 31"/>
    <property type="match status" value="1"/>
</dbReference>
<dbReference type="Pfam" id="PF02065">
    <property type="entry name" value="Melibiase"/>
    <property type="match status" value="1"/>
</dbReference>
<dbReference type="Gene3D" id="3.20.20.70">
    <property type="entry name" value="Aldolase class I"/>
    <property type="match status" value="1"/>
</dbReference>
<dbReference type="EC" id="3.2.1.22" evidence="2 5"/>
<dbReference type="InterPro" id="IPR050985">
    <property type="entry name" value="Alpha-glycosidase_related"/>
</dbReference>
<feature type="binding site" evidence="7">
    <location>
        <position position="187"/>
    </location>
    <ligand>
        <name>substrate</name>
    </ligand>
</feature>
<feature type="binding site" evidence="7">
    <location>
        <begin position="468"/>
        <end position="472"/>
    </location>
    <ligand>
        <name>substrate</name>
    </ligand>
</feature>
<feature type="binding site" evidence="7">
    <location>
        <position position="434"/>
    </location>
    <ligand>
        <name>substrate</name>
    </ligand>
</feature>
<dbReference type="InterPro" id="IPR031705">
    <property type="entry name" value="Glyco_hydro_36_C"/>
</dbReference>
<evidence type="ECO:0000259" key="8">
    <source>
        <dbReference type="Pfam" id="PF16874"/>
    </source>
</evidence>
<keyword evidence="4 5" id="KW-0326">Glycosidase</keyword>
<feature type="binding site" evidence="7">
    <location>
        <begin position="354"/>
        <end position="355"/>
    </location>
    <ligand>
        <name>substrate</name>
    </ligand>
</feature>
<keyword evidence="11" id="KW-1185">Reference proteome</keyword>
<dbReference type="FunFam" id="3.20.20.70:FF:000118">
    <property type="entry name" value="Alpha-galactosidase"/>
    <property type="match status" value="1"/>
</dbReference>
<name>A0A1C4D088_9BACT</name>
<dbReference type="InterPro" id="IPR031704">
    <property type="entry name" value="Glyco_hydro_36_N"/>
</dbReference>
<evidence type="ECO:0000256" key="2">
    <source>
        <dbReference type="ARBA" id="ARBA00012755"/>
    </source>
</evidence>
<dbReference type="Proteomes" id="UP000242818">
    <property type="component" value="Unassembled WGS sequence"/>
</dbReference>
<dbReference type="InterPro" id="IPR013785">
    <property type="entry name" value="Aldolase_TIM"/>
</dbReference>
<keyword evidence="3 5" id="KW-0378">Hydrolase</keyword>
<comment type="catalytic activity">
    <reaction evidence="1 5">
        <text>Hydrolysis of terminal, non-reducing alpha-D-galactose residues in alpha-D-galactosides, including galactose oligosaccharides, galactomannans and galactolipids.</text>
        <dbReference type="EC" id="3.2.1.22"/>
    </reaction>
</comment>
<protein>
    <recommendedName>
        <fullName evidence="2 5">Alpha-galactosidase</fullName>
        <ecNumber evidence="2 5">3.2.1.22</ecNumber>
    </recommendedName>
</protein>
<comment type="similarity">
    <text evidence="5">Belongs to the glycosyl hydrolase.</text>
</comment>
<sequence length="727" mass="82842">MRKKVFSILLLFIIVTSVKVKSQTIRISTSETDLVLQTAANGRLYQLYLGPRLADQSEYGKLSATLRSKSDGQAWEAYPVSGTETFFEPAFAIQHNDGNMTTVLKYVSHTVKQIDDNVTETVILLKDEVYPVQVKLFYTTFAKENIIKAWTEISHDERKPVTISRYASSMLYLNGPQYFLTTFSGDWAREVNMSTAPLNFGKKIIDSKLGTRADLHVSPFFTVGMGDTPQENEGQVLMGTLAWTGNFRFTFEVDNENHLRVISGINPYASDYKLDAGKVFTTPAFIFTLSDQGTGKGSRNLQRWARNYQLKDGTKDRLTLLNNWETTGFDFDEPKLDSLMVEAKYLGVDMFLLDDGWFGNKYPRHSDTQGLGDWEVTKSKLPNGVPAMVKAAKNAGVKFGIWIEPEMVSEKSELFEKHPGWVIMQPNRERYYYRNQLVLDLSNPAVQDHVFNVVDKLMTENPDLAYLKWDCNSPVTNIYSPYLKDRQNNLYIDYVRGLYKVLDRIKAKYPGLPMMLCSGGGGRTDYGGLQYFTEFWCSDNTDPVERLFIQWGYSQFFPSKAMVAHVTSWNSQASIKFRTDVAMMCKLGFDINVKELRPEEQAFCKSAVATYNRVKNINFEGNQYRLVSPYESNHTAVMYVNEAQQQALLYTYDIYPRYAENLLPVKLKGLHPARHYRVKEINLMPGTTSTIACNDKVYSGDFLMKIGLDVFTAGKLNSRILELVAVD</sequence>
<dbReference type="CDD" id="cd14791">
    <property type="entry name" value="GH36"/>
    <property type="match status" value="1"/>
</dbReference>
<dbReference type="PRINTS" id="PR00743">
    <property type="entry name" value="GLHYDRLASE36"/>
</dbReference>
<feature type="active site" description="Nucleophile" evidence="6">
    <location>
        <position position="470"/>
    </location>
</feature>
<feature type="domain" description="Glycosyl hydrolase family 36 C-terminal" evidence="8">
    <location>
        <begin position="634"/>
        <end position="723"/>
    </location>
</feature>
<evidence type="ECO:0000259" key="9">
    <source>
        <dbReference type="Pfam" id="PF16875"/>
    </source>
</evidence>
<feature type="binding site" evidence="7">
    <location>
        <position position="539"/>
    </location>
    <ligand>
        <name>substrate</name>
    </ligand>
</feature>
<evidence type="ECO:0000256" key="1">
    <source>
        <dbReference type="ARBA" id="ARBA00001255"/>
    </source>
</evidence>
<dbReference type="InterPro" id="IPR038417">
    <property type="entry name" value="Alpga-gal_N_sf"/>
</dbReference>
<dbReference type="STRING" id="1335309.GA0116948_1055"/>
<evidence type="ECO:0000256" key="7">
    <source>
        <dbReference type="PIRSR" id="PIRSR005536-2"/>
    </source>
</evidence>
<feature type="domain" description="Glycosyl hydrolase family 36 N-terminal" evidence="9">
    <location>
        <begin position="42"/>
        <end position="274"/>
    </location>
</feature>
<dbReference type="GO" id="GO:0016052">
    <property type="term" value="P:carbohydrate catabolic process"/>
    <property type="evidence" value="ECO:0007669"/>
    <property type="project" value="InterPro"/>
</dbReference>
<evidence type="ECO:0000256" key="3">
    <source>
        <dbReference type="ARBA" id="ARBA00022801"/>
    </source>
</evidence>
<dbReference type="InterPro" id="IPR013780">
    <property type="entry name" value="Glyco_hydro_b"/>
</dbReference>
<dbReference type="Pfam" id="PF16875">
    <property type="entry name" value="Glyco_hydro_36N"/>
    <property type="match status" value="1"/>
</dbReference>
<dbReference type="PIRSF" id="PIRSF005536">
    <property type="entry name" value="Agal"/>
    <property type="match status" value="1"/>
</dbReference>
<evidence type="ECO:0000256" key="4">
    <source>
        <dbReference type="ARBA" id="ARBA00023295"/>
    </source>
</evidence>
<dbReference type="InterPro" id="IPR017853">
    <property type="entry name" value="GH"/>
</dbReference>
<dbReference type="InterPro" id="IPR002252">
    <property type="entry name" value="Glyco_hydro_36"/>
</dbReference>
<dbReference type="RefSeq" id="WP_089711196.1">
    <property type="nucleotide sequence ID" value="NZ_FMAR01000005.1"/>
</dbReference>